<gene>
    <name evidence="5" type="ORF">EZI54_05800</name>
</gene>
<dbReference type="RefSeq" id="WP_131479968.1">
    <property type="nucleotide sequence ID" value="NZ_SJDL01000006.1"/>
</dbReference>
<dbReference type="Pfam" id="PF00497">
    <property type="entry name" value="SBP_bac_3"/>
    <property type="match status" value="1"/>
</dbReference>
<evidence type="ECO:0000256" key="1">
    <source>
        <dbReference type="ARBA" id="ARBA00010333"/>
    </source>
</evidence>
<evidence type="ECO:0000313" key="6">
    <source>
        <dbReference type="Proteomes" id="UP000313645"/>
    </source>
</evidence>
<evidence type="ECO:0000259" key="4">
    <source>
        <dbReference type="Pfam" id="PF00497"/>
    </source>
</evidence>
<protein>
    <submittedName>
        <fullName evidence="5">Transporter substrate-binding domain-containing protein</fullName>
    </submittedName>
</protein>
<proteinExistence type="inferred from homology"/>
<organism evidence="5 6">
    <name type="scientific">Marinobacter halodurans</name>
    <dbReference type="NCBI Taxonomy" id="2528979"/>
    <lineage>
        <taxon>Bacteria</taxon>
        <taxon>Pseudomonadati</taxon>
        <taxon>Pseudomonadota</taxon>
        <taxon>Gammaproteobacteria</taxon>
        <taxon>Pseudomonadales</taxon>
        <taxon>Marinobacteraceae</taxon>
        <taxon>Marinobacter</taxon>
    </lineage>
</organism>
<comment type="similarity">
    <text evidence="1">Belongs to the bacterial solute-binding protein 3 family.</text>
</comment>
<feature type="domain" description="Solute-binding protein family 3/N-terminal" evidence="4">
    <location>
        <begin position="37"/>
        <end position="253"/>
    </location>
</feature>
<dbReference type="PANTHER" id="PTHR35936">
    <property type="entry name" value="MEMBRANE-BOUND LYTIC MUREIN TRANSGLYCOSYLASE F"/>
    <property type="match status" value="1"/>
</dbReference>
<evidence type="ECO:0000256" key="2">
    <source>
        <dbReference type="ARBA" id="ARBA00022729"/>
    </source>
</evidence>
<keyword evidence="6" id="KW-1185">Reference proteome</keyword>
<dbReference type="SUPFAM" id="SSF53850">
    <property type="entry name" value="Periplasmic binding protein-like II"/>
    <property type="match status" value="1"/>
</dbReference>
<name>A0ABY1ZN91_9GAMM</name>
<dbReference type="InterPro" id="IPR001638">
    <property type="entry name" value="Solute-binding_3/MltF_N"/>
</dbReference>
<dbReference type="Gene3D" id="3.40.190.10">
    <property type="entry name" value="Periplasmic binding protein-like II"/>
    <property type="match status" value="2"/>
</dbReference>
<dbReference type="Proteomes" id="UP000313645">
    <property type="component" value="Unassembled WGS sequence"/>
</dbReference>
<evidence type="ECO:0000313" key="5">
    <source>
        <dbReference type="EMBL" id="TBW57964.1"/>
    </source>
</evidence>
<reference evidence="5 6" key="1">
    <citation type="submission" date="2019-02" db="EMBL/GenBank/DDBJ databases">
        <title>Marinobacter halodurans sp. nov., a marine bacterium isolated from sea tidal flat.</title>
        <authorList>
            <person name="Yoo Y."/>
            <person name="Lee D.W."/>
            <person name="Kim B.S."/>
            <person name="Kim J.-J."/>
        </authorList>
    </citation>
    <scope>NUCLEOTIDE SEQUENCE [LARGE SCALE GENOMIC DNA]</scope>
    <source>
        <strain evidence="5 6">YJ-S3-2</strain>
    </source>
</reference>
<dbReference type="PANTHER" id="PTHR35936:SF25">
    <property type="entry name" value="ABC TRANSPORTER SUBSTRATE-BINDING PROTEIN"/>
    <property type="match status" value="1"/>
</dbReference>
<evidence type="ECO:0000256" key="3">
    <source>
        <dbReference type="SAM" id="SignalP"/>
    </source>
</evidence>
<dbReference type="EMBL" id="SJDL01000006">
    <property type="protein sequence ID" value="TBW57964.1"/>
    <property type="molecule type" value="Genomic_DNA"/>
</dbReference>
<sequence length="293" mass="32621">MTSSLSFRCTARKTVLAWILATLPFRCVAMTSSVNITSGSWPPYLEDTPSHGIIGQIIDEAFAEEGMAVRWGFFPWARSFRLAQKGIWDGSAAWACTPERAPDFYFSDAIIPVRLAFFYRRSDPIDWTTIDDLKGLRIGLSRDYHYGDTINQAIANGTLESEIARSDDINFRKLLAGRIDLFPIDVAVGRRLLARSFTQDEIARLAVHPRVVYATQLRLMLSRHVAGNEARLQQFNKGLQALRLRGRIDAIMAHAASELPYPVTLYGDEPDPAECNFAQAPESDVPAPGTGAQ</sequence>
<feature type="signal peptide" evidence="3">
    <location>
        <begin position="1"/>
        <end position="29"/>
    </location>
</feature>
<feature type="chain" id="PRO_5046249366" evidence="3">
    <location>
        <begin position="30"/>
        <end position="293"/>
    </location>
</feature>
<keyword evidence="2 3" id="KW-0732">Signal</keyword>
<comment type="caution">
    <text evidence="5">The sequence shown here is derived from an EMBL/GenBank/DDBJ whole genome shotgun (WGS) entry which is preliminary data.</text>
</comment>
<accession>A0ABY1ZN91</accession>